<dbReference type="GO" id="GO:0001727">
    <property type="term" value="F:lipid kinase activity"/>
    <property type="evidence" value="ECO:0007669"/>
    <property type="project" value="TreeGrafter"/>
</dbReference>
<gene>
    <name evidence="3" type="ORF">DPMN_086013</name>
</gene>
<reference evidence="3" key="1">
    <citation type="journal article" date="2019" name="bioRxiv">
        <title>The Genome of the Zebra Mussel, Dreissena polymorpha: A Resource for Invasive Species Research.</title>
        <authorList>
            <person name="McCartney M.A."/>
            <person name="Auch B."/>
            <person name="Kono T."/>
            <person name="Mallez S."/>
            <person name="Zhang Y."/>
            <person name="Obille A."/>
            <person name="Becker A."/>
            <person name="Abrahante J.E."/>
            <person name="Garbe J."/>
            <person name="Badalamenti J.P."/>
            <person name="Herman A."/>
            <person name="Mangelson H."/>
            <person name="Liachko I."/>
            <person name="Sullivan S."/>
            <person name="Sone E.D."/>
            <person name="Koren S."/>
            <person name="Silverstein K.A.T."/>
            <person name="Beckman K.B."/>
            <person name="Gohl D.M."/>
        </authorList>
    </citation>
    <scope>NUCLEOTIDE SEQUENCE</scope>
    <source>
        <strain evidence="3">Duluth1</strain>
        <tissue evidence="3">Whole animal</tissue>
    </source>
</reference>
<evidence type="ECO:0000256" key="1">
    <source>
        <dbReference type="SAM" id="MobiDB-lite"/>
    </source>
</evidence>
<dbReference type="SUPFAM" id="SSF111331">
    <property type="entry name" value="NAD kinase/diacylglycerol kinase-like"/>
    <property type="match status" value="2"/>
</dbReference>
<dbReference type="PANTHER" id="PTHR12358">
    <property type="entry name" value="SPHINGOSINE KINASE"/>
    <property type="match status" value="1"/>
</dbReference>
<dbReference type="InterPro" id="IPR016064">
    <property type="entry name" value="NAD/diacylglycerol_kinase_sf"/>
</dbReference>
<organism evidence="3 4">
    <name type="scientific">Dreissena polymorpha</name>
    <name type="common">Zebra mussel</name>
    <name type="synonym">Mytilus polymorpha</name>
    <dbReference type="NCBI Taxonomy" id="45954"/>
    <lineage>
        <taxon>Eukaryota</taxon>
        <taxon>Metazoa</taxon>
        <taxon>Spiralia</taxon>
        <taxon>Lophotrochozoa</taxon>
        <taxon>Mollusca</taxon>
        <taxon>Bivalvia</taxon>
        <taxon>Autobranchia</taxon>
        <taxon>Heteroconchia</taxon>
        <taxon>Euheterodonta</taxon>
        <taxon>Imparidentia</taxon>
        <taxon>Neoheterodontei</taxon>
        <taxon>Myida</taxon>
        <taxon>Dreissenoidea</taxon>
        <taxon>Dreissenidae</taxon>
        <taxon>Dreissena</taxon>
    </lineage>
</organism>
<dbReference type="InterPro" id="IPR050187">
    <property type="entry name" value="Lipid_Phosphate_FormReg"/>
</dbReference>
<dbReference type="EMBL" id="JAIWYP010000016">
    <property type="protein sequence ID" value="KAH3698491.1"/>
    <property type="molecule type" value="Genomic_DNA"/>
</dbReference>
<feature type="domain" description="DAGKc" evidence="2">
    <location>
        <begin position="350"/>
        <end position="461"/>
    </location>
</feature>
<accession>A0A9D3YG34</accession>
<dbReference type="InterPro" id="IPR001206">
    <property type="entry name" value="Diacylglycerol_kinase_cat_dom"/>
</dbReference>
<sequence>MAMVTEDILSTYDLSSIDGITLVGGDGLFHEAANGIVRRMAVETGSDINNLEFSPMEFTIPMALIPCGTGNGVAKQFLRNYDISTAVYAIVIGFRYKANICSVCSEGRLLSYSVLLVGYGVWGDIIYAAETKRHMGVLRYPASFLSLLFGRFRTLKIKIDIKAPLEFLERNSATMAYLEQPTASGINSKGKETDVDTPGQDSEPEPKKSDVSENRSNFTSYDGYFTGAIVFVEPLSSFVNMFINPTQEAVTNVTQIYMSKPCRKFKFFKSTFQLLDLNSEIVNKPAEPFLELVFKELKIRLLDPQEATSESGRKELILNIDGEITRLEQPEIHIKMFPQRIPLFCNIPAIVVTSRAHHTEEILAIYDLSSIDGIAVVGGDGLYHEAANGLIRRMAADTGGDVNDPNFWPPEFPVAIAIIPCGTGNGIAREQMGNFDIATAVYAAVLGFRSKKNISRVFSNGKLISYSILLVGYGLWGDIIYTSETRRHWGVMRYPASVMSMMLMLSRTRSLNVEIKAPSEFTLRNSANLARIKELTDTQNKSPQGQETDVDNIGSVTNVADSESTKTYQAGFSTIEGRFTGVVMLAEMMSLSCNPSKPHEQDRVTNVSHVFLSKPGGKLQYLKLLYKMYSRDSEIDSNTPACLTVFTADELKLRLMDPHDETSDQGRKERILNIDGDIHLLERTEFHVKLFPERIPMFCNIPVFTGRS</sequence>
<reference evidence="3" key="2">
    <citation type="submission" date="2020-11" db="EMBL/GenBank/DDBJ databases">
        <authorList>
            <person name="McCartney M.A."/>
            <person name="Auch B."/>
            <person name="Kono T."/>
            <person name="Mallez S."/>
            <person name="Becker A."/>
            <person name="Gohl D.M."/>
            <person name="Silverstein K.A.T."/>
            <person name="Koren S."/>
            <person name="Bechman K.B."/>
            <person name="Herman A."/>
            <person name="Abrahante J.E."/>
            <person name="Garbe J."/>
        </authorList>
    </citation>
    <scope>NUCLEOTIDE SEQUENCE</scope>
    <source>
        <strain evidence="3">Duluth1</strain>
        <tissue evidence="3">Whole animal</tissue>
    </source>
</reference>
<dbReference type="InterPro" id="IPR017438">
    <property type="entry name" value="ATP-NAD_kinase_N"/>
</dbReference>
<proteinExistence type="predicted"/>
<protein>
    <recommendedName>
        <fullName evidence="2">DAGKc domain-containing protein</fullName>
    </recommendedName>
</protein>
<dbReference type="PROSITE" id="PS50146">
    <property type="entry name" value="DAGK"/>
    <property type="match status" value="2"/>
</dbReference>
<dbReference type="Gene3D" id="3.40.50.10330">
    <property type="entry name" value="Probable inorganic polyphosphate/atp-NAD kinase, domain 1"/>
    <property type="match status" value="2"/>
</dbReference>
<dbReference type="Gene3D" id="2.60.200.40">
    <property type="match status" value="2"/>
</dbReference>
<dbReference type="GO" id="GO:0006665">
    <property type="term" value="P:sphingolipid metabolic process"/>
    <property type="evidence" value="ECO:0007669"/>
    <property type="project" value="TreeGrafter"/>
</dbReference>
<feature type="compositionally biased region" description="Basic and acidic residues" evidence="1">
    <location>
        <begin position="204"/>
        <end position="213"/>
    </location>
</feature>
<evidence type="ECO:0000313" key="3">
    <source>
        <dbReference type="EMBL" id="KAH3698491.1"/>
    </source>
</evidence>
<dbReference type="PANTHER" id="PTHR12358:SF54">
    <property type="entry name" value="SPHINGOSINE KINASE RELATED PROTEIN"/>
    <property type="match status" value="1"/>
</dbReference>
<name>A0A9D3YG34_DREPO</name>
<evidence type="ECO:0000259" key="2">
    <source>
        <dbReference type="PROSITE" id="PS50146"/>
    </source>
</evidence>
<comment type="caution">
    <text evidence="3">The sequence shown here is derived from an EMBL/GenBank/DDBJ whole genome shotgun (WGS) entry which is preliminary data.</text>
</comment>
<dbReference type="AlphaFoldDB" id="A0A9D3YG34"/>
<dbReference type="Pfam" id="PF00781">
    <property type="entry name" value="DAGK_cat"/>
    <property type="match status" value="2"/>
</dbReference>
<evidence type="ECO:0000313" key="4">
    <source>
        <dbReference type="Proteomes" id="UP000828390"/>
    </source>
</evidence>
<feature type="domain" description="DAGKc" evidence="2">
    <location>
        <begin position="1"/>
        <end position="107"/>
    </location>
</feature>
<keyword evidence="4" id="KW-1185">Reference proteome</keyword>
<dbReference type="Proteomes" id="UP000828390">
    <property type="component" value="Unassembled WGS sequence"/>
</dbReference>
<feature type="region of interest" description="Disordered" evidence="1">
    <location>
        <begin position="184"/>
        <end position="214"/>
    </location>
</feature>
<dbReference type="GO" id="GO:0016020">
    <property type="term" value="C:membrane"/>
    <property type="evidence" value="ECO:0007669"/>
    <property type="project" value="GOC"/>
</dbReference>